<dbReference type="NCBIfam" id="TIGR02252">
    <property type="entry name" value="DREG-2"/>
    <property type="match status" value="1"/>
</dbReference>
<accession>A0ABP1QX33</accession>
<dbReference type="PANTHER" id="PTHR46191">
    <property type="match status" value="1"/>
</dbReference>
<evidence type="ECO:0008006" key="3">
    <source>
        <dbReference type="Google" id="ProtNLM"/>
    </source>
</evidence>
<dbReference type="PANTHER" id="PTHR46191:SF2">
    <property type="entry name" value="HALOACID DEHALOGENASE-LIKE HYDROLASE DOMAIN-CONTAINING PROTEIN 3"/>
    <property type="match status" value="1"/>
</dbReference>
<sequence length="333" mass="37936">MVLFFRALRKHMEILRITKSCTSSYCNMSTSRSHLYGNDLPSSSSSSTLDIQNVKLITFDVTGTLLAFRKPPFDVYLDFGKKYGVSCERDSIKASFKAQWKKMNVEQPHFGTCWEAWWTEIVMRTFKGANAQGADDDTTPLKVASSLIDHFKTSECWMLTEGAETLSKALAQRKEGVAIGIISNFDPRLYQLLEIFNMSKLFNPIILSYEHQISKPSTEIFNLAQESYSKANSGKSIKPSEALHIGDNYELDYVAAIKAGWKSCLVTPNFNIEEIPETRRISQKPHIFADLRAFHNFLENQGKYCITMLFNFSSCLNFSDNICFALQPKTFEY</sequence>
<dbReference type="Gene3D" id="3.40.50.1000">
    <property type="entry name" value="HAD superfamily/HAD-like"/>
    <property type="match status" value="1"/>
</dbReference>
<dbReference type="InterPro" id="IPR044924">
    <property type="entry name" value="HAD-SF_hydro_IA_REG-2-like_cap"/>
</dbReference>
<dbReference type="Pfam" id="PF00702">
    <property type="entry name" value="Hydrolase"/>
    <property type="match status" value="1"/>
</dbReference>
<dbReference type="InterPro" id="IPR051828">
    <property type="entry name" value="HAD-like_hydrolase_domain"/>
</dbReference>
<dbReference type="Gene3D" id="1.10.150.720">
    <property type="entry name" value="Haloacid dehalogenase-like hydrolase"/>
    <property type="match status" value="1"/>
</dbReference>
<dbReference type="InterPro" id="IPR036412">
    <property type="entry name" value="HAD-like_sf"/>
</dbReference>
<reference evidence="1 2" key="1">
    <citation type="submission" date="2024-08" db="EMBL/GenBank/DDBJ databases">
        <authorList>
            <person name="Cucini C."/>
            <person name="Frati F."/>
        </authorList>
    </citation>
    <scope>NUCLEOTIDE SEQUENCE [LARGE SCALE GENOMIC DNA]</scope>
</reference>
<organism evidence="1 2">
    <name type="scientific">Orchesella dallaii</name>
    <dbReference type="NCBI Taxonomy" id="48710"/>
    <lineage>
        <taxon>Eukaryota</taxon>
        <taxon>Metazoa</taxon>
        <taxon>Ecdysozoa</taxon>
        <taxon>Arthropoda</taxon>
        <taxon>Hexapoda</taxon>
        <taxon>Collembola</taxon>
        <taxon>Entomobryomorpha</taxon>
        <taxon>Entomobryoidea</taxon>
        <taxon>Orchesellidae</taxon>
        <taxon>Orchesellinae</taxon>
        <taxon>Orchesella</taxon>
    </lineage>
</organism>
<protein>
    <recommendedName>
        <fullName evidence="3">Rhythmically expressed gene 2 protein</fullName>
    </recommendedName>
</protein>
<dbReference type="SUPFAM" id="SSF56784">
    <property type="entry name" value="HAD-like"/>
    <property type="match status" value="1"/>
</dbReference>
<dbReference type="InterPro" id="IPR006439">
    <property type="entry name" value="HAD-SF_hydro_IA"/>
</dbReference>
<dbReference type="NCBIfam" id="TIGR01549">
    <property type="entry name" value="HAD-SF-IA-v1"/>
    <property type="match status" value="1"/>
</dbReference>
<dbReference type="EMBL" id="CAXLJM020000049">
    <property type="protein sequence ID" value="CAL8113555.1"/>
    <property type="molecule type" value="Genomic_DNA"/>
</dbReference>
<dbReference type="Proteomes" id="UP001642540">
    <property type="component" value="Unassembled WGS sequence"/>
</dbReference>
<keyword evidence="2" id="KW-1185">Reference proteome</keyword>
<comment type="caution">
    <text evidence="1">The sequence shown here is derived from an EMBL/GenBank/DDBJ whole genome shotgun (WGS) entry which is preliminary data.</text>
</comment>
<evidence type="ECO:0000313" key="2">
    <source>
        <dbReference type="Proteomes" id="UP001642540"/>
    </source>
</evidence>
<gene>
    <name evidence="1" type="ORF">ODALV1_LOCUS16069</name>
</gene>
<dbReference type="SFLD" id="SFLDG01129">
    <property type="entry name" value="C1.5:_HAD__Beta-PGM__Phosphata"/>
    <property type="match status" value="1"/>
</dbReference>
<name>A0ABP1QX33_9HEXA</name>
<dbReference type="SFLD" id="SFLDS00003">
    <property type="entry name" value="Haloacid_Dehalogenase"/>
    <property type="match status" value="1"/>
</dbReference>
<evidence type="ECO:0000313" key="1">
    <source>
        <dbReference type="EMBL" id="CAL8113555.1"/>
    </source>
</evidence>
<proteinExistence type="predicted"/>
<dbReference type="InterPro" id="IPR011949">
    <property type="entry name" value="HAD-SF_hydro_IA_REG-2-like"/>
</dbReference>
<dbReference type="InterPro" id="IPR023214">
    <property type="entry name" value="HAD_sf"/>
</dbReference>